<reference evidence="1 2" key="1">
    <citation type="journal article" date="2023" name="Int. J. Mol. Sci.">
        <title>De Novo Assembly and Annotation of 11 Diverse Shrub Willow (Salix) Genomes Reveals Novel Gene Organization in Sex-Linked Regions.</title>
        <authorList>
            <person name="Hyden B."/>
            <person name="Feng K."/>
            <person name="Yates T.B."/>
            <person name="Jawdy S."/>
            <person name="Cereghino C."/>
            <person name="Smart L.B."/>
            <person name="Muchero W."/>
        </authorList>
    </citation>
    <scope>NUCLEOTIDE SEQUENCE [LARGE SCALE GENOMIC DNA]</scope>
    <source>
        <tissue evidence="1">Shoot tip</tissue>
    </source>
</reference>
<dbReference type="Proteomes" id="UP001162972">
    <property type="component" value="Chromosome 8"/>
</dbReference>
<name>A0AAD6PH38_9ROSI</name>
<comment type="caution">
    <text evidence="1">The sequence shown here is derived from an EMBL/GenBank/DDBJ whole genome shotgun (WGS) entry which is preliminary data.</text>
</comment>
<evidence type="ECO:0000313" key="2">
    <source>
        <dbReference type="Proteomes" id="UP001162972"/>
    </source>
</evidence>
<evidence type="ECO:0000313" key="1">
    <source>
        <dbReference type="EMBL" id="KAJ6428875.1"/>
    </source>
</evidence>
<gene>
    <name evidence="1" type="ORF">OIU84_020511</name>
</gene>
<sequence length="52" mass="6091">MYTIKNNKTFLVANSFFDQIDSSFNIFYLKIVLVIESGLPMTFKRKQILSII</sequence>
<proteinExistence type="predicted"/>
<accession>A0AAD6PH38</accession>
<dbReference type="EMBL" id="JAPFFJ010000004">
    <property type="protein sequence ID" value="KAJ6428875.1"/>
    <property type="molecule type" value="Genomic_DNA"/>
</dbReference>
<keyword evidence="2" id="KW-1185">Reference proteome</keyword>
<protein>
    <submittedName>
        <fullName evidence="1">Uncharacterized protein</fullName>
    </submittedName>
</protein>
<organism evidence="1 2">
    <name type="scientific">Salix udensis</name>
    <dbReference type="NCBI Taxonomy" id="889485"/>
    <lineage>
        <taxon>Eukaryota</taxon>
        <taxon>Viridiplantae</taxon>
        <taxon>Streptophyta</taxon>
        <taxon>Embryophyta</taxon>
        <taxon>Tracheophyta</taxon>
        <taxon>Spermatophyta</taxon>
        <taxon>Magnoliopsida</taxon>
        <taxon>eudicotyledons</taxon>
        <taxon>Gunneridae</taxon>
        <taxon>Pentapetalae</taxon>
        <taxon>rosids</taxon>
        <taxon>fabids</taxon>
        <taxon>Malpighiales</taxon>
        <taxon>Salicaceae</taxon>
        <taxon>Saliceae</taxon>
        <taxon>Salix</taxon>
    </lineage>
</organism>
<dbReference type="AlphaFoldDB" id="A0AAD6PH38"/>